<evidence type="ECO:0008006" key="4">
    <source>
        <dbReference type="Google" id="ProtNLM"/>
    </source>
</evidence>
<dbReference type="STRING" id="1758689.SGUI_3285"/>
<protein>
    <recommendedName>
        <fullName evidence="4">DUF4112 domain-containing protein</fullName>
    </recommendedName>
</protein>
<keyword evidence="1" id="KW-0472">Membrane</keyword>
<dbReference type="RefSeq" id="WP_237141397.1">
    <property type="nucleotide sequence ID" value="NZ_CP014989.1"/>
</dbReference>
<reference evidence="2 3" key="1">
    <citation type="submission" date="2016-03" db="EMBL/GenBank/DDBJ databases">
        <title>Shallow-sea hydrothermal system.</title>
        <authorList>
            <person name="Tang K."/>
        </authorList>
    </citation>
    <scope>NUCLEOTIDE SEQUENCE [LARGE SCALE GENOMIC DNA]</scope>
    <source>
        <strain evidence="2 3">JLT9</strain>
    </source>
</reference>
<feature type="transmembrane region" description="Helical" evidence="1">
    <location>
        <begin position="125"/>
        <end position="153"/>
    </location>
</feature>
<evidence type="ECO:0000313" key="3">
    <source>
        <dbReference type="Proteomes" id="UP000092482"/>
    </source>
</evidence>
<evidence type="ECO:0000313" key="2">
    <source>
        <dbReference type="EMBL" id="ANS80681.1"/>
    </source>
</evidence>
<keyword evidence="1" id="KW-1133">Transmembrane helix</keyword>
<dbReference type="Proteomes" id="UP000092482">
    <property type="component" value="Chromosome"/>
</dbReference>
<evidence type="ECO:0000256" key="1">
    <source>
        <dbReference type="SAM" id="Phobius"/>
    </source>
</evidence>
<name>A0A1B1NH03_9MICO</name>
<gene>
    <name evidence="2" type="ORF">SGUI_3285</name>
</gene>
<sequence>MTEQRDPARDTGMSRHLARVMDDLVTIPGTRIGLGLDALLGLLPGAGDILGSGMSAAIMYDAASRRVPLLVLARMSWNMLIDAALGPVPVVGDAADVAHRANRKNYRLLQESLALGHRSSRSGPVYVLLAALLIVLPLVIGIVIGIVVLVALWRLLIR</sequence>
<accession>A0A1B1NH03</accession>
<dbReference type="PANTHER" id="PTHR35519">
    <property type="entry name" value="MEMBRANE PROTEINS"/>
    <property type="match status" value="1"/>
</dbReference>
<dbReference type="AlphaFoldDB" id="A0A1B1NH03"/>
<organism evidence="2 3">
    <name type="scientific">Serinicoccus hydrothermalis</name>
    <dbReference type="NCBI Taxonomy" id="1758689"/>
    <lineage>
        <taxon>Bacteria</taxon>
        <taxon>Bacillati</taxon>
        <taxon>Actinomycetota</taxon>
        <taxon>Actinomycetes</taxon>
        <taxon>Micrococcales</taxon>
        <taxon>Ornithinimicrobiaceae</taxon>
        <taxon>Serinicoccus</taxon>
    </lineage>
</organism>
<proteinExistence type="predicted"/>
<keyword evidence="1" id="KW-0812">Transmembrane</keyword>
<keyword evidence="3" id="KW-1185">Reference proteome</keyword>
<dbReference type="EMBL" id="CP014989">
    <property type="protein sequence ID" value="ANS80681.1"/>
    <property type="molecule type" value="Genomic_DNA"/>
</dbReference>
<dbReference type="PANTHER" id="PTHR35519:SF2">
    <property type="entry name" value="PH DOMAIN PROTEIN"/>
    <property type="match status" value="1"/>
</dbReference>
<dbReference type="KEGG" id="serj:SGUI_3285"/>
<dbReference type="InterPro" id="IPR025187">
    <property type="entry name" value="DUF4112"/>
</dbReference>
<dbReference type="Pfam" id="PF13430">
    <property type="entry name" value="DUF4112"/>
    <property type="match status" value="1"/>
</dbReference>